<evidence type="ECO:0000313" key="3">
    <source>
        <dbReference type="Proteomes" id="UP000318186"/>
    </source>
</evidence>
<evidence type="ECO:0000256" key="1">
    <source>
        <dbReference type="SAM" id="SignalP"/>
    </source>
</evidence>
<organism evidence="2 3">
    <name type="scientific">Streptomyces brevispora</name>
    <dbReference type="NCBI Taxonomy" id="887462"/>
    <lineage>
        <taxon>Bacteria</taxon>
        <taxon>Bacillati</taxon>
        <taxon>Actinomycetota</taxon>
        <taxon>Actinomycetes</taxon>
        <taxon>Kitasatosporales</taxon>
        <taxon>Streptomycetaceae</taxon>
        <taxon>Streptomyces</taxon>
    </lineage>
</organism>
<proteinExistence type="predicted"/>
<evidence type="ECO:0000313" key="2">
    <source>
        <dbReference type="EMBL" id="TWG07369.1"/>
    </source>
</evidence>
<feature type="chain" id="PRO_5021922569" evidence="1">
    <location>
        <begin position="27"/>
        <end position="184"/>
    </location>
</feature>
<accession>A0A561V6Y0</accession>
<comment type="caution">
    <text evidence="2">The sequence shown here is derived from an EMBL/GenBank/DDBJ whole genome shotgun (WGS) entry which is preliminary data.</text>
</comment>
<keyword evidence="1" id="KW-0732">Signal</keyword>
<dbReference type="Proteomes" id="UP000318186">
    <property type="component" value="Unassembled WGS sequence"/>
</dbReference>
<protein>
    <submittedName>
        <fullName evidence="2">Uncharacterized protein</fullName>
    </submittedName>
</protein>
<sequence length="184" mass="18848">MKISVGIASVCAVVLAATVVAPAASAADGNAPTGGASIATVNIQGVTVDKQASDTTKSIIAADAKVAVAAANVCGAGYTTSVSAARYGTYGTTYTWTNGKTTGSSYYDRPICAVFFNDTGAAHSMRLKLSTNYTSIPDVEDSGTFSSYAGPLYQDRGYCGQTYSYMKVGTKVVVDNYMTVGACN</sequence>
<dbReference type="EMBL" id="VIWW01000001">
    <property type="protein sequence ID" value="TWG07369.1"/>
    <property type="molecule type" value="Genomic_DNA"/>
</dbReference>
<dbReference type="AlphaFoldDB" id="A0A561V6Y0"/>
<feature type="signal peptide" evidence="1">
    <location>
        <begin position="1"/>
        <end position="26"/>
    </location>
</feature>
<name>A0A561V6Y0_9ACTN</name>
<gene>
    <name evidence="2" type="ORF">FHX80_115874</name>
</gene>
<reference evidence="2 3" key="1">
    <citation type="submission" date="2019-06" db="EMBL/GenBank/DDBJ databases">
        <title>Sequencing the genomes of 1000 actinobacteria strains.</title>
        <authorList>
            <person name="Klenk H.-P."/>
        </authorList>
    </citation>
    <scope>NUCLEOTIDE SEQUENCE [LARGE SCALE GENOMIC DNA]</scope>
    <source>
        <strain evidence="2 3">DSM 42059</strain>
    </source>
</reference>